<dbReference type="PROSITE" id="PS50056">
    <property type="entry name" value="TYR_PHOSPHATASE_2"/>
    <property type="match status" value="1"/>
</dbReference>
<keyword evidence="3" id="KW-0378">Hydrolase</keyword>
<evidence type="ECO:0000313" key="9">
    <source>
        <dbReference type="Proteomes" id="UP000692954"/>
    </source>
</evidence>
<dbReference type="PANTHER" id="PTHR10159:SF511">
    <property type="entry name" value="DUAL SPECIFICITY PROTEIN PHOSPHATASE 1"/>
    <property type="match status" value="1"/>
</dbReference>
<feature type="domain" description="Tyrosine specific protein phosphatases" evidence="7">
    <location>
        <begin position="78"/>
        <end position="138"/>
    </location>
</feature>
<name>A0A8S1L942_9CILI</name>
<dbReference type="Proteomes" id="UP000692954">
    <property type="component" value="Unassembled WGS sequence"/>
</dbReference>
<dbReference type="SMART" id="SM00195">
    <property type="entry name" value="DSPc"/>
    <property type="match status" value="1"/>
</dbReference>
<evidence type="ECO:0000256" key="2">
    <source>
        <dbReference type="ARBA" id="ARBA00013064"/>
    </source>
</evidence>
<comment type="similarity">
    <text evidence="1">Belongs to the protein-tyrosine phosphatase family. Non-receptor class dual specificity subfamily.</text>
</comment>
<evidence type="ECO:0000259" key="7">
    <source>
        <dbReference type="PROSITE" id="PS50056"/>
    </source>
</evidence>
<feature type="domain" description="Tyrosine-protein phosphatase" evidence="6">
    <location>
        <begin position="20"/>
        <end position="160"/>
    </location>
</feature>
<dbReference type="GO" id="GO:0033550">
    <property type="term" value="F:MAP kinase tyrosine phosphatase activity"/>
    <property type="evidence" value="ECO:0007669"/>
    <property type="project" value="TreeGrafter"/>
</dbReference>
<evidence type="ECO:0000313" key="8">
    <source>
        <dbReference type="EMBL" id="CAD8059294.1"/>
    </source>
</evidence>
<evidence type="ECO:0000256" key="1">
    <source>
        <dbReference type="ARBA" id="ARBA00008601"/>
    </source>
</evidence>
<reference evidence="8" key="1">
    <citation type="submission" date="2021-01" db="EMBL/GenBank/DDBJ databases">
        <authorList>
            <consortium name="Genoscope - CEA"/>
            <person name="William W."/>
        </authorList>
    </citation>
    <scope>NUCLEOTIDE SEQUENCE</scope>
</reference>
<accession>A0A8S1L942</accession>
<organism evidence="8 9">
    <name type="scientific">Paramecium sonneborni</name>
    <dbReference type="NCBI Taxonomy" id="65129"/>
    <lineage>
        <taxon>Eukaryota</taxon>
        <taxon>Sar</taxon>
        <taxon>Alveolata</taxon>
        <taxon>Ciliophora</taxon>
        <taxon>Intramacronucleata</taxon>
        <taxon>Oligohymenophorea</taxon>
        <taxon>Peniculida</taxon>
        <taxon>Parameciidae</taxon>
        <taxon>Paramecium</taxon>
    </lineage>
</organism>
<keyword evidence="4" id="KW-0904">Protein phosphatase</keyword>
<sequence length="225" mass="26865">MNLDPNELSKWNCILEPKTNGINTYSGLYIGDIDCAKDQYLLQKLQIRAVLSVIDYPEINLPESYIHSKISIPDSEDQSLLDHFPMCFDFIDENRKHTNVMVHCYAGISRSATIILGYLMQHFEWNFDRAYQILWCLRKQIQPNEGFIKQLRVYEQIQKKQQNIENFDYKKTNNNQQQENRQNQFLKQIEQEIEERQKNLEILKQKYKQIQNTKLISQEQSKIVL</sequence>
<gene>
    <name evidence="8" type="ORF">PSON_ATCC_30995.1.T0130152</name>
</gene>
<evidence type="ECO:0000259" key="6">
    <source>
        <dbReference type="PROSITE" id="PS50054"/>
    </source>
</evidence>
<dbReference type="InterPro" id="IPR020422">
    <property type="entry name" value="TYR_PHOSPHATASE_DUAL_dom"/>
</dbReference>
<dbReference type="GO" id="GO:0017017">
    <property type="term" value="F:MAP kinase tyrosine/serine/threonine phosphatase activity"/>
    <property type="evidence" value="ECO:0007669"/>
    <property type="project" value="TreeGrafter"/>
</dbReference>
<dbReference type="EC" id="3.1.3.48" evidence="2"/>
<dbReference type="GO" id="GO:0005737">
    <property type="term" value="C:cytoplasm"/>
    <property type="evidence" value="ECO:0007669"/>
    <property type="project" value="TreeGrafter"/>
</dbReference>
<protein>
    <recommendedName>
        <fullName evidence="2">protein-tyrosine-phosphatase</fullName>
        <ecNumber evidence="2">3.1.3.48</ecNumber>
    </recommendedName>
</protein>
<keyword evidence="5" id="KW-0175">Coiled coil</keyword>
<keyword evidence="9" id="KW-1185">Reference proteome</keyword>
<dbReference type="AlphaFoldDB" id="A0A8S1L942"/>
<dbReference type="Pfam" id="PF00782">
    <property type="entry name" value="DSPc"/>
    <property type="match status" value="1"/>
</dbReference>
<dbReference type="GO" id="GO:0043409">
    <property type="term" value="P:negative regulation of MAPK cascade"/>
    <property type="evidence" value="ECO:0007669"/>
    <property type="project" value="TreeGrafter"/>
</dbReference>
<dbReference type="PROSITE" id="PS50054">
    <property type="entry name" value="TYR_PHOSPHATASE_DUAL"/>
    <property type="match status" value="1"/>
</dbReference>
<evidence type="ECO:0000256" key="4">
    <source>
        <dbReference type="ARBA" id="ARBA00022912"/>
    </source>
</evidence>
<proteinExistence type="inferred from homology"/>
<comment type="caution">
    <text evidence="8">The sequence shown here is derived from an EMBL/GenBank/DDBJ whole genome shotgun (WGS) entry which is preliminary data.</text>
</comment>
<dbReference type="PANTHER" id="PTHR10159">
    <property type="entry name" value="DUAL SPECIFICITY PROTEIN PHOSPHATASE"/>
    <property type="match status" value="1"/>
</dbReference>
<dbReference type="InterPro" id="IPR000387">
    <property type="entry name" value="Tyr_Pase_dom"/>
</dbReference>
<evidence type="ECO:0000256" key="3">
    <source>
        <dbReference type="ARBA" id="ARBA00022801"/>
    </source>
</evidence>
<evidence type="ECO:0000256" key="5">
    <source>
        <dbReference type="SAM" id="Coils"/>
    </source>
</evidence>
<dbReference type="CDD" id="cd14498">
    <property type="entry name" value="DSP"/>
    <property type="match status" value="1"/>
</dbReference>
<dbReference type="OrthoDB" id="10252009at2759"/>
<feature type="coiled-coil region" evidence="5">
    <location>
        <begin position="175"/>
        <end position="220"/>
    </location>
</feature>
<dbReference type="GO" id="GO:0008330">
    <property type="term" value="F:protein tyrosine/threonine phosphatase activity"/>
    <property type="evidence" value="ECO:0007669"/>
    <property type="project" value="TreeGrafter"/>
</dbReference>
<dbReference type="EMBL" id="CAJJDN010000013">
    <property type="protein sequence ID" value="CAD8059294.1"/>
    <property type="molecule type" value="Genomic_DNA"/>
</dbReference>
<dbReference type="InterPro" id="IPR016130">
    <property type="entry name" value="Tyr_Pase_AS"/>
</dbReference>
<dbReference type="InterPro" id="IPR000340">
    <property type="entry name" value="Dual-sp_phosphatase_cat-dom"/>
</dbReference>
<dbReference type="PROSITE" id="PS00383">
    <property type="entry name" value="TYR_PHOSPHATASE_1"/>
    <property type="match status" value="1"/>
</dbReference>